<keyword evidence="3" id="KW-0169">Cobalamin biosynthesis</keyword>
<organism evidence="9">
    <name type="scientific">Acidicaldus sp</name>
    <dbReference type="NCBI Taxonomy" id="1872105"/>
    <lineage>
        <taxon>Bacteria</taxon>
        <taxon>Pseudomonadati</taxon>
        <taxon>Pseudomonadota</taxon>
        <taxon>Alphaproteobacteria</taxon>
        <taxon>Acetobacterales</taxon>
        <taxon>Acetobacteraceae</taxon>
        <taxon>Acidicaldus</taxon>
    </lineage>
</organism>
<dbReference type="NCBIfam" id="NF004647">
    <property type="entry name" value="PRK05990.1"/>
    <property type="match status" value="1"/>
</dbReference>
<dbReference type="InterPro" id="IPR014776">
    <property type="entry name" value="4pyrrole_Mease_sub2"/>
</dbReference>
<evidence type="ECO:0000256" key="2">
    <source>
        <dbReference type="ARBA" id="ARBA00005879"/>
    </source>
</evidence>
<dbReference type="InterPro" id="IPR006364">
    <property type="entry name" value="CobI/CbiL/CobIJ_dom"/>
</dbReference>
<dbReference type="InterPro" id="IPR035996">
    <property type="entry name" value="4pyrrol_Methylase_sf"/>
</dbReference>
<evidence type="ECO:0000256" key="4">
    <source>
        <dbReference type="ARBA" id="ARBA00022603"/>
    </source>
</evidence>
<comment type="similarity">
    <text evidence="2 7">Belongs to the precorrin methyltransferase family.</text>
</comment>
<dbReference type="Gene3D" id="3.30.950.10">
    <property type="entry name" value="Methyltransferase, Cobalt-precorrin-4 Transmethylase, Domain 2"/>
    <property type="match status" value="1"/>
</dbReference>
<name>A0A8J4HAF0_9PROT</name>
<dbReference type="InterPro" id="IPR000878">
    <property type="entry name" value="4pyrrol_Mease"/>
</dbReference>
<evidence type="ECO:0000259" key="8">
    <source>
        <dbReference type="Pfam" id="PF00590"/>
    </source>
</evidence>
<reference evidence="9" key="1">
    <citation type="journal article" date="2020" name="mSystems">
        <title>Genome- and Community-Level Interaction Insights into Carbon Utilization and Element Cycling Functions of Hydrothermarchaeota in Hydrothermal Sediment.</title>
        <authorList>
            <person name="Zhou Z."/>
            <person name="Liu Y."/>
            <person name="Xu W."/>
            <person name="Pan J."/>
            <person name="Luo Z.H."/>
            <person name="Li M."/>
        </authorList>
    </citation>
    <scope>NUCLEOTIDE SEQUENCE</scope>
    <source>
        <strain evidence="9">SpSt-997</strain>
    </source>
</reference>
<dbReference type="PANTHER" id="PTHR43467:SF2">
    <property type="entry name" value="COBALT-PRECORRIN-2 C(20)-METHYLTRANSFERASE"/>
    <property type="match status" value="1"/>
</dbReference>
<dbReference type="EMBL" id="DTQM01000118">
    <property type="protein sequence ID" value="HGC42799.1"/>
    <property type="molecule type" value="Genomic_DNA"/>
</dbReference>
<protein>
    <submittedName>
        <fullName evidence="9">Precorrin-2 C(20)-methyltransferase</fullName>
        <ecNumber evidence="9">2.1.1.130</ecNumber>
    </submittedName>
</protein>
<proteinExistence type="inferred from homology"/>
<dbReference type="Gene3D" id="3.40.1010.10">
    <property type="entry name" value="Cobalt-precorrin-4 Transmethylase, Domain 1"/>
    <property type="match status" value="1"/>
</dbReference>
<evidence type="ECO:0000256" key="1">
    <source>
        <dbReference type="ARBA" id="ARBA00004953"/>
    </source>
</evidence>
<comment type="caution">
    <text evidence="9">The sequence shown here is derived from an EMBL/GenBank/DDBJ whole genome shotgun (WGS) entry which is preliminary data.</text>
</comment>
<evidence type="ECO:0000256" key="5">
    <source>
        <dbReference type="ARBA" id="ARBA00022679"/>
    </source>
</evidence>
<dbReference type="CDD" id="cd11645">
    <property type="entry name" value="Precorrin_2_C20_MT"/>
    <property type="match status" value="1"/>
</dbReference>
<accession>A0A8J4HAF0</accession>
<evidence type="ECO:0000313" key="9">
    <source>
        <dbReference type="EMBL" id="HGC42799.1"/>
    </source>
</evidence>
<sequence length="246" mass="25973">MTRPVERAGTLRVLGVGPGDPELITLKAARLCAASPIVAYFAKRGAFGHARRTAAAHISAASAEIRLEYPITTEIPHHAPGYRETLDAFYRDTAELLGGHLAQGADIALLCEGDPIFYGSGLHLLERLGARFACEIVPGVSGMSGCWARAGAPLLRGENALAVLPATLPAADLAARLRLCEAAVILKLGRNLGKLRAVLKETGLFAGAIYVERGTMAGERILPLAAFEDDTAPYFSLLLIPPLPST</sequence>
<dbReference type="UniPathway" id="UPA00148"/>
<dbReference type="InterPro" id="IPR012382">
    <property type="entry name" value="CobI/CbiL"/>
</dbReference>
<dbReference type="GO" id="GO:0032259">
    <property type="term" value="P:methylation"/>
    <property type="evidence" value="ECO:0007669"/>
    <property type="project" value="UniProtKB-KW"/>
</dbReference>
<dbReference type="GO" id="GO:0009236">
    <property type="term" value="P:cobalamin biosynthetic process"/>
    <property type="evidence" value="ECO:0007669"/>
    <property type="project" value="UniProtKB-UniRule"/>
</dbReference>
<dbReference type="NCBIfam" id="TIGR01467">
    <property type="entry name" value="cobI_cbiL"/>
    <property type="match status" value="1"/>
</dbReference>
<dbReference type="SUPFAM" id="SSF53790">
    <property type="entry name" value="Tetrapyrrole methylase"/>
    <property type="match status" value="1"/>
</dbReference>
<keyword evidence="6" id="KW-0949">S-adenosyl-L-methionine</keyword>
<feature type="domain" description="Tetrapyrrole methylase" evidence="8">
    <location>
        <begin position="13"/>
        <end position="222"/>
    </location>
</feature>
<keyword evidence="4 9" id="KW-0489">Methyltransferase</keyword>
<gene>
    <name evidence="9" type="ORF">ENY07_06215</name>
</gene>
<evidence type="ECO:0000256" key="7">
    <source>
        <dbReference type="PIRNR" id="PIRNR036427"/>
    </source>
</evidence>
<evidence type="ECO:0000256" key="3">
    <source>
        <dbReference type="ARBA" id="ARBA00022573"/>
    </source>
</evidence>
<dbReference type="Pfam" id="PF00590">
    <property type="entry name" value="TP_methylase"/>
    <property type="match status" value="1"/>
</dbReference>
<dbReference type="EC" id="2.1.1.130" evidence="9"/>
<dbReference type="AlphaFoldDB" id="A0A8J4HAF0"/>
<dbReference type="InterPro" id="IPR014777">
    <property type="entry name" value="4pyrrole_Mease_sub1"/>
</dbReference>
<dbReference type="GO" id="GO:0030788">
    <property type="term" value="F:precorrin-2 C20-methyltransferase activity"/>
    <property type="evidence" value="ECO:0007669"/>
    <property type="project" value="UniProtKB-EC"/>
</dbReference>
<dbReference type="PANTHER" id="PTHR43467">
    <property type="entry name" value="COBALT-PRECORRIN-2 C(20)-METHYLTRANSFERASE"/>
    <property type="match status" value="1"/>
</dbReference>
<dbReference type="PIRSF" id="PIRSF036427">
    <property type="entry name" value="Precrrn-2_mtase"/>
    <property type="match status" value="1"/>
</dbReference>
<keyword evidence="5 9" id="KW-0808">Transferase</keyword>
<comment type="pathway">
    <text evidence="1">Cofactor biosynthesis; adenosylcobalamin biosynthesis.</text>
</comment>
<evidence type="ECO:0000256" key="6">
    <source>
        <dbReference type="ARBA" id="ARBA00022691"/>
    </source>
</evidence>